<protein>
    <submittedName>
        <fullName evidence="1">Uncharacterized protein</fullName>
    </submittedName>
</protein>
<gene>
    <name evidence="1" type="ORF">Ccrd_003314</name>
</gene>
<evidence type="ECO:0000313" key="1">
    <source>
        <dbReference type="EMBL" id="KVH94621.1"/>
    </source>
</evidence>
<sequence length="23" mass="2541">MSATKDILHAYKASLDPYPYKAG</sequence>
<evidence type="ECO:0000313" key="2">
    <source>
        <dbReference type="Proteomes" id="UP000243975"/>
    </source>
</evidence>
<dbReference type="Gramene" id="KVH94621">
    <property type="protein sequence ID" value="KVH94621"/>
    <property type="gene ID" value="Ccrd_003314"/>
</dbReference>
<accession>A0A103XPN5</accession>
<organism evidence="1 2">
    <name type="scientific">Cynara cardunculus var. scolymus</name>
    <name type="common">Globe artichoke</name>
    <name type="synonym">Cynara scolymus</name>
    <dbReference type="NCBI Taxonomy" id="59895"/>
    <lineage>
        <taxon>Eukaryota</taxon>
        <taxon>Viridiplantae</taxon>
        <taxon>Streptophyta</taxon>
        <taxon>Embryophyta</taxon>
        <taxon>Tracheophyta</taxon>
        <taxon>Spermatophyta</taxon>
        <taxon>Magnoliopsida</taxon>
        <taxon>eudicotyledons</taxon>
        <taxon>Gunneridae</taxon>
        <taxon>Pentapetalae</taxon>
        <taxon>asterids</taxon>
        <taxon>campanulids</taxon>
        <taxon>Asterales</taxon>
        <taxon>Asteraceae</taxon>
        <taxon>Carduoideae</taxon>
        <taxon>Cardueae</taxon>
        <taxon>Carduinae</taxon>
        <taxon>Cynara</taxon>
    </lineage>
</organism>
<feature type="non-terminal residue" evidence="1">
    <location>
        <position position="1"/>
    </location>
</feature>
<comment type="caution">
    <text evidence="1">The sequence shown here is derived from an EMBL/GenBank/DDBJ whole genome shotgun (WGS) entry which is preliminary data.</text>
</comment>
<dbReference type="EMBL" id="LEKV01004542">
    <property type="protein sequence ID" value="KVH94621.1"/>
    <property type="molecule type" value="Genomic_DNA"/>
</dbReference>
<proteinExistence type="predicted"/>
<reference evidence="1 2" key="1">
    <citation type="journal article" date="2016" name="Sci. Rep.">
        <title>The genome sequence of the outbreeding globe artichoke constructed de novo incorporating a phase-aware low-pass sequencing strategy of F1 progeny.</title>
        <authorList>
            <person name="Scaglione D."/>
            <person name="Reyes-Chin-Wo S."/>
            <person name="Acquadro A."/>
            <person name="Froenicke L."/>
            <person name="Portis E."/>
            <person name="Beitel C."/>
            <person name="Tirone M."/>
            <person name="Mauro R."/>
            <person name="Lo Monaco A."/>
            <person name="Mauromicale G."/>
            <person name="Faccioli P."/>
            <person name="Cattivelli L."/>
            <person name="Rieseberg L."/>
            <person name="Michelmore R."/>
            <person name="Lanteri S."/>
        </authorList>
    </citation>
    <scope>NUCLEOTIDE SEQUENCE [LARGE SCALE GENOMIC DNA]</scope>
    <source>
        <strain evidence="1">2C</strain>
    </source>
</reference>
<dbReference type="Proteomes" id="UP000243975">
    <property type="component" value="Unassembled WGS sequence"/>
</dbReference>
<keyword evidence="2" id="KW-1185">Reference proteome</keyword>
<name>A0A103XPN5_CYNCS</name>
<dbReference type="AlphaFoldDB" id="A0A103XPN5"/>